<keyword evidence="6" id="KW-0106">Calcium</keyword>
<evidence type="ECO:0000256" key="7">
    <source>
        <dbReference type="ARBA" id="ARBA00023180"/>
    </source>
</evidence>
<keyword evidence="2" id="KW-0479">Metal-binding</keyword>
<dbReference type="GO" id="GO:0005509">
    <property type="term" value="F:calcium ion binding"/>
    <property type="evidence" value="ECO:0000318"/>
    <property type="project" value="GO_Central"/>
</dbReference>
<dbReference type="eggNOG" id="KOG4223">
    <property type="taxonomic scope" value="Eukaryota"/>
</dbReference>
<dbReference type="FunCoup" id="A7SUH8">
    <property type="interactions" value="572"/>
</dbReference>
<dbReference type="Gene3D" id="1.10.238.10">
    <property type="entry name" value="EF-hand"/>
    <property type="match status" value="2"/>
</dbReference>
<dbReference type="EMBL" id="DS469813">
    <property type="protein sequence ID" value="EDO32638.1"/>
    <property type="molecule type" value="Genomic_DNA"/>
</dbReference>
<dbReference type="PROSITE" id="PS50222">
    <property type="entry name" value="EF_HAND_2"/>
    <property type="match status" value="5"/>
</dbReference>
<dbReference type="InterPro" id="IPR011992">
    <property type="entry name" value="EF-hand-dom_pair"/>
</dbReference>
<dbReference type="FunFam" id="1.10.238.10:FF:000104">
    <property type="entry name" value="calumenin isoform X1"/>
    <property type="match status" value="1"/>
</dbReference>
<name>A7SUH8_NEMVE</name>
<keyword evidence="8" id="KW-0143">Chaperone</keyword>
<evidence type="ECO:0000313" key="15">
    <source>
        <dbReference type="Proteomes" id="UP000001593"/>
    </source>
</evidence>
<dbReference type="SUPFAM" id="SSF47473">
    <property type="entry name" value="EF-hand"/>
    <property type="match status" value="2"/>
</dbReference>
<evidence type="ECO:0000256" key="1">
    <source>
        <dbReference type="ARBA" id="ARBA00004319"/>
    </source>
</evidence>
<evidence type="ECO:0000256" key="4">
    <source>
        <dbReference type="ARBA" id="ARBA00022737"/>
    </source>
</evidence>
<organism evidence="14 15">
    <name type="scientific">Nematostella vectensis</name>
    <name type="common">Starlet sea anemone</name>
    <dbReference type="NCBI Taxonomy" id="45351"/>
    <lineage>
        <taxon>Eukaryota</taxon>
        <taxon>Metazoa</taxon>
        <taxon>Cnidaria</taxon>
        <taxon>Anthozoa</taxon>
        <taxon>Hexacorallia</taxon>
        <taxon>Actiniaria</taxon>
        <taxon>Edwardsiidae</taxon>
        <taxon>Nematostella</taxon>
    </lineage>
</organism>
<dbReference type="PROSITE" id="PS00018">
    <property type="entry name" value="EF_HAND_1"/>
    <property type="match status" value="5"/>
</dbReference>
<dbReference type="GO" id="GO:0005788">
    <property type="term" value="C:endoplasmic reticulum lumen"/>
    <property type="evidence" value="ECO:0007669"/>
    <property type="project" value="UniProtKB-SubCell"/>
</dbReference>
<dbReference type="Pfam" id="PF13202">
    <property type="entry name" value="EF-hand_5"/>
    <property type="match status" value="2"/>
</dbReference>
<evidence type="ECO:0000256" key="11">
    <source>
        <dbReference type="ARBA" id="ARBA00072696"/>
    </source>
</evidence>
<dbReference type="KEGG" id="nve:5503776"/>
<dbReference type="CDD" id="cd16226">
    <property type="entry name" value="EFh_CREC_Calumenin_like"/>
    <property type="match status" value="1"/>
</dbReference>
<keyword evidence="4" id="KW-0677">Repeat</keyword>
<dbReference type="OMA" id="FEADVDH"/>
<feature type="chain" id="PRO_5002713114" description="Reticulocalbin-3" evidence="12">
    <location>
        <begin position="18"/>
        <end position="332"/>
    </location>
</feature>
<evidence type="ECO:0000256" key="12">
    <source>
        <dbReference type="SAM" id="SignalP"/>
    </source>
</evidence>
<accession>A7SUH8</accession>
<dbReference type="InParanoid" id="A7SUH8"/>
<sequence>MNKDIIVLLCICAVALARPQDKKKTRVFDGKVSEEEHFRGTEQEHNTEYDHEAFLGDEKKTFDQLSPEESKERLGKLVDKIDVDHDGKVTEEELKQWIKKSAKRYVYEDVDRQWDHLKKIEHAKIKMDDLVDGKRVDMAAPIGWEEYKNNTYGFIKEDDKSEYNYDNMIKRDRRRWEKADINRDDKLSKEEYTAFLHPEEYEYMKDVVVEETLDDIDKNKDGYVSLEEYLGDLYPESEKEDEEPDWVKTEREQFLTVRDKNRDGKMDKDEVRDWIVPADFDHVGAEVTHLINEADVNKDGYLTKSEIIDKHEVFAGSQATDFGDALTRHDEF</sequence>
<dbReference type="Pfam" id="PF13499">
    <property type="entry name" value="EF-hand_7"/>
    <property type="match status" value="1"/>
</dbReference>
<evidence type="ECO:0000259" key="13">
    <source>
        <dbReference type="PROSITE" id="PS50222"/>
    </source>
</evidence>
<evidence type="ECO:0000256" key="5">
    <source>
        <dbReference type="ARBA" id="ARBA00022824"/>
    </source>
</evidence>
<evidence type="ECO:0000256" key="2">
    <source>
        <dbReference type="ARBA" id="ARBA00022723"/>
    </source>
</evidence>
<feature type="domain" description="EF-hand" evidence="13">
    <location>
        <begin position="69"/>
        <end position="104"/>
    </location>
</feature>
<evidence type="ECO:0000256" key="6">
    <source>
        <dbReference type="ARBA" id="ARBA00022837"/>
    </source>
</evidence>
<dbReference type="OrthoDB" id="293868at2759"/>
<keyword evidence="15" id="KW-1185">Reference proteome</keyword>
<feature type="domain" description="EF-hand" evidence="13">
    <location>
        <begin position="259"/>
        <end position="281"/>
    </location>
</feature>
<evidence type="ECO:0000256" key="9">
    <source>
        <dbReference type="ARBA" id="ARBA00056975"/>
    </source>
</evidence>
<keyword evidence="3 12" id="KW-0732">Signal</keyword>
<feature type="domain" description="EF-hand" evidence="13">
    <location>
        <begin position="282"/>
        <end position="317"/>
    </location>
</feature>
<evidence type="ECO:0000256" key="10">
    <source>
        <dbReference type="ARBA" id="ARBA00063143"/>
    </source>
</evidence>
<feature type="domain" description="EF-hand" evidence="13">
    <location>
        <begin position="167"/>
        <end position="202"/>
    </location>
</feature>
<dbReference type="InterPro" id="IPR002048">
    <property type="entry name" value="EF_hand_dom"/>
</dbReference>
<dbReference type="PANTHER" id="PTHR10827">
    <property type="entry name" value="RETICULOCALBIN"/>
    <property type="match status" value="1"/>
</dbReference>
<dbReference type="PhylomeDB" id="A7SUH8"/>
<dbReference type="InterPro" id="IPR018247">
    <property type="entry name" value="EF_Hand_1_Ca_BS"/>
</dbReference>
<dbReference type="Proteomes" id="UP000001593">
    <property type="component" value="Unassembled WGS sequence"/>
</dbReference>
<gene>
    <name evidence="14" type="ORF">NEMVEDRAFT_v1g174458</name>
</gene>
<feature type="domain" description="EF-hand" evidence="13">
    <location>
        <begin position="204"/>
        <end position="239"/>
    </location>
</feature>
<reference evidence="14 15" key="1">
    <citation type="journal article" date="2007" name="Science">
        <title>Sea anemone genome reveals ancestral eumetazoan gene repertoire and genomic organization.</title>
        <authorList>
            <person name="Putnam N.H."/>
            <person name="Srivastava M."/>
            <person name="Hellsten U."/>
            <person name="Dirks B."/>
            <person name="Chapman J."/>
            <person name="Salamov A."/>
            <person name="Terry A."/>
            <person name="Shapiro H."/>
            <person name="Lindquist E."/>
            <person name="Kapitonov V.V."/>
            <person name="Jurka J."/>
            <person name="Genikhovich G."/>
            <person name="Grigoriev I.V."/>
            <person name="Lucas S.M."/>
            <person name="Steele R.E."/>
            <person name="Finnerty J.R."/>
            <person name="Technau U."/>
            <person name="Martindale M.Q."/>
            <person name="Rokhsar D.S."/>
        </authorList>
    </citation>
    <scope>NUCLEOTIDE SEQUENCE [LARGE SCALE GENOMIC DNA]</scope>
    <source>
        <strain evidence="15">CH2 X CH6</strain>
    </source>
</reference>
<evidence type="ECO:0000256" key="8">
    <source>
        <dbReference type="ARBA" id="ARBA00023186"/>
    </source>
</evidence>
<evidence type="ECO:0000256" key="3">
    <source>
        <dbReference type="ARBA" id="ARBA00022729"/>
    </source>
</evidence>
<evidence type="ECO:0000313" key="14">
    <source>
        <dbReference type="EMBL" id="EDO32638.1"/>
    </source>
</evidence>
<keyword evidence="7" id="KW-0325">Glycoprotein</keyword>
<dbReference type="GO" id="GO:0005783">
    <property type="term" value="C:endoplasmic reticulum"/>
    <property type="evidence" value="ECO:0000318"/>
    <property type="project" value="GO_Central"/>
</dbReference>
<feature type="signal peptide" evidence="12">
    <location>
        <begin position="1"/>
        <end position="17"/>
    </location>
</feature>
<comment type="subunit">
    <text evidence="10">Interacts with PCSK6 (immature form including the propeptide); probably involved in the maturation and the secretion of PCSK6.</text>
</comment>
<dbReference type="AlphaFoldDB" id="A7SUH8"/>
<protein>
    <recommendedName>
        <fullName evidence="11">Reticulocalbin-3</fullName>
    </recommendedName>
</protein>
<dbReference type="PANTHER" id="PTHR10827:SF52">
    <property type="entry name" value="IP16409P"/>
    <property type="match status" value="1"/>
</dbReference>
<dbReference type="HOGENOM" id="CLU_044718_0_1_1"/>
<keyword evidence="5" id="KW-0256">Endoplasmic reticulum</keyword>
<comment type="function">
    <text evidence="9">Probable molecular chaperone assisting protein biosynthesis and transport in the endoplasmic reticulum. Required for the proper biosynthesis and transport of pulmonary surfactant-associated protein A/SP-A, pulmonary surfactant-associated protein D/SP-D and the lipid transporter ABCA3. By regulating both the proper expression and the degradation through the endoplasmic reticulum-associated protein degradation pathway of these proteins plays a crucial role in pulmonary surfactant homeostasis. Has an anti-fibrotic activity by negatively regulating the secretion of type I and type III collagens. This calcium-binding protein also transiently associates with immature PCSK6 and regulates its secretion.</text>
</comment>
<dbReference type="SMART" id="SM00054">
    <property type="entry name" value="EFh"/>
    <property type="match status" value="5"/>
</dbReference>
<dbReference type="GO" id="GO:0015031">
    <property type="term" value="P:protein transport"/>
    <property type="evidence" value="ECO:0007669"/>
    <property type="project" value="UniProtKB-ARBA"/>
</dbReference>
<dbReference type="FunFam" id="1.10.238.10:FF:000090">
    <property type="entry name" value="calumenin isoform X2"/>
    <property type="match status" value="1"/>
</dbReference>
<proteinExistence type="predicted"/>
<comment type="subcellular location">
    <subcellularLocation>
        <location evidence="1">Endoplasmic reticulum lumen</location>
    </subcellularLocation>
</comment>